<gene>
    <name evidence="14" type="primary">cdd</name>
    <name evidence="14" type="ORF">Hgul01_04568</name>
</gene>
<comment type="caution">
    <text evidence="14">The sequence shown here is derived from an EMBL/GenBank/DDBJ whole genome shotgun (WGS) entry which is preliminary data.</text>
</comment>
<keyword evidence="7 12" id="KW-0378">Hydrolase</keyword>
<evidence type="ECO:0000256" key="8">
    <source>
        <dbReference type="ARBA" id="ARBA00022833"/>
    </source>
</evidence>
<accession>A0ABP9X5Q9</accession>
<dbReference type="Proteomes" id="UP001428290">
    <property type="component" value="Unassembled WGS sequence"/>
</dbReference>
<dbReference type="PANTHER" id="PTHR11644:SF2">
    <property type="entry name" value="CYTIDINE DEAMINASE"/>
    <property type="match status" value="1"/>
</dbReference>
<comment type="similarity">
    <text evidence="3 12">Belongs to the cytidine and deoxycytidylate deaminase family.</text>
</comment>
<evidence type="ECO:0000256" key="7">
    <source>
        <dbReference type="ARBA" id="ARBA00022801"/>
    </source>
</evidence>
<dbReference type="EMBL" id="BAABRU010000023">
    <property type="protein sequence ID" value="GAA5530745.1"/>
    <property type="molecule type" value="Genomic_DNA"/>
</dbReference>
<evidence type="ECO:0000256" key="12">
    <source>
        <dbReference type="RuleBase" id="RU364006"/>
    </source>
</evidence>
<keyword evidence="15" id="KW-1185">Reference proteome</keyword>
<comment type="catalytic activity">
    <reaction evidence="10 12">
        <text>2'-deoxycytidine + H2O + H(+) = 2'-deoxyuridine + NH4(+)</text>
        <dbReference type="Rhea" id="RHEA:13433"/>
        <dbReference type="ChEBI" id="CHEBI:15377"/>
        <dbReference type="ChEBI" id="CHEBI:15378"/>
        <dbReference type="ChEBI" id="CHEBI:15698"/>
        <dbReference type="ChEBI" id="CHEBI:16450"/>
        <dbReference type="ChEBI" id="CHEBI:28938"/>
        <dbReference type="EC" id="3.5.4.5"/>
    </reaction>
</comment>
<dbReference type="RefSeq" id="WP_345724339.1">
    <property type="nucleotide sequence ID" value="NZ_BAABRU010000023.1"/>
</dbReference>
<comment type="function">
    <text evidence="2 12">This enzyme scavenges exogenous and endogenous cytidine and 2'-deoxycytidine for UMP synthesis.</text>
</comment>
<dbReference type="PANTHER" id="PTHR11644">
    <property type="entry name" value="CYTIDINE DEAMINASE"/>
    <property type="match status" value="1"/>
</dbReference>
<sequence>MMVDYQALLANAKTARERAYTPYSRFKVGAAVLTASGQIFHGCNIENAAYPVCLCAERSALAAAWSAGEIEFIALAVVADTPGPVAPCGMCRQFMFELAPDLPVLLANLAEQTQHTTPRELLPSGFASESLNHNR</sequence>
<protein>
    <recommendedName>
        <fullName evidence="5 12">Cytidine deaminase</fullName>
        <ecNumber evidence="4 12">3.5.4.5</ecNumber>
    </recommendedName>
    <alternativeName>
        <fullName evidence="9 12">Cytidine aminohydrolase</fullName>
    </alternativeName>
</protein>
<dbReference type="CDD" id="cd01283">
    <property type="entry name" value="cytidine_deaminase"/>
    <property type="match status" value="1"/>
</dbReference>
<dbReference type="InterPro" id="IPR050202">
    <property type="entry name" value="Cyt/Deoxycyt_deaminase"/>
</dbReference>
<feature type="domain" description="CMP/dCMP-type deaminase" evidence="13">
    <location>
        <begin position="3"/>
        <end position="129"/>
    </location>
</feature>
<dbReference type="PROSITE" id="PS51747">
    <property type="entry name" value="CYT_DCMP_DEAMINASES_2"/>
    <property type="match status" value="1"/>
</dbReference>
<keyword evidence="6 12" id="KW-0479">Metal-binding</keyword>
<evidence type="ECO:0000256" key="3">
    <source>
        <dbReference type="ARBA" id="ARBA00006576"/>
    </source>
</evidence>
<comment type="cofactor">
    <cofactor evidence="1 12">
        <name>Zn(2+)</name>
        <dbReference type="ChEBI" id="CHEBI:29105"/>
    </cofactor>
</comment>
<evidence type="ECO:0000259" key="13">
    <source>
        <dbReference type="PROSITE" id="PS51747"/>
    </source>
</evidence>
<dbReference type="NCBIfam" id="TIGR01354">
    <property type="entry name" value="cyt_deam_tetra"/>
    <property type="match status" value="1"/>
</dbReference>
<evidence type="ECO:0000313" key="15">
    <source>
        <dbReference type="Proteomes" id="UP001428290"/>
    </source>
</evidence>
<comment type="catalytic activity">
    <reaction evidence="11 12">
        <text>cytidine + H2O + H(+) = uridine + NH4(+)</text>
        <dbReference type="Rhea" id="RHEA:16069"/>
        <dbReference type="ChEBI" id="CHEBI:15377"/>
        <dbReference type="ChEBI" id="CHEBI:15378"/>
        <dbReference type="ChEBI" id="CHEBI:16704"/>
        <dbReference type="ChEBI" id="CHEBI:17562"/>
        <dbReference type="ChEBI" id="CHEBI:28938"/>
        <dbReference type="EC" id="3.5.4.5"/>
    </reaction>
</comment>
<dbReference type="PROSITE" id="PS00903">
    <property type="entry name" value="CYT_DCMP_DEAMINASES_1"/>
    <property type="match status" value="1"/>
</dbReference>
<evidence type="ECO:0000256" key="6">
    <source>
        <dbReference type="ARBA" id="ARBA00022723"/>
    </source>
</evidence>
<evidence type="ECO:0000256" key="1">
    <source>
        <dbReference type="ARBA" id="ARBA00001947"/>
    </source>
</evidence>
<dbReference type="SUPFAM" id="SSF53927">
    <property type="entry name" value="Cytidine deaminase-like"/>
    <property type="match status" value="1"/>
</dbReference>
<evidence type="ECO:0000256" key="10">
    <source>
        <dbReference type="ARBA" id="ARBA00049252"/>
    </source>
</evidence>
<dbReference type="Pfam" id="PF00383">
    <property type="entry name" value="dCMP_cyt_deam_1"/>
    <property type="match status" value="1"/>
</dbReference>
<dbReference type="InterPro" id="IPR002125">
    <property type="entry name" value="CMP_dCMP_dom"/>
</dbReference>
<keyword evidence="8 12" id="KW-0862">Zinc</keyword>
<dbReference type="InterPro" id="IPR016192">
    <property type="entry name" value="APOBEC/CMP_deaminase_Zn-bd"/>
</dbReference>
<organism evidence="14 15">
    <name type="scientific">Herpetosiphon gulosus</name>
    <dbReference type="NCBI Taxonomy" id="1973496"/>
    <lineage>
        <taxon>Bacteria</taxon>
        <taxon>Bacillati</taxon>
        <taxon>Chloroflexota</taxon>
        <taxon>Chloroflexia</taxon>
        <taxon>Herpetosiphonales</taxon>
        <taxon>Herpetosiphonaceae</taxon>
        <taxon>Herpetosiphon</taxon>
    </lineage>
</organism>
<dbReference type="InterPro" id="IPR006262">
    <property type="entry name" value="Cyt_deam_tetra"/>
</dbReference>
<dbReference type="InterPro" id="IPR016193">
    <property type="entry name" value="Cytidine_deaminase-like"/>
</dbReference>
<reference evidence="14 15" key="1">
    <citation type="submission" date="2024-02" db="EMBL/GenBank/DDBJ databases">
        <title>Herpetosiphon gulosus NBRC 112829.</title>
        <authorList>
            <person name="Ichikawa N."/>
            <person name="Katano-Makiyama Y."/>
            <person name="Hidaka K."/>
        </authorList>
    </citation>
    <scope>NUCLEOTIDE SEQUENCE [LARGE SCALE GENOMIC DNA]</scope>
    <source>
        <strain evidence="14 15">NBRC 112829</strain>
    </source>
</reference>
<dbReference type="Gene3D" id="3.40.140.10">
    <property type="entry name" value="Cytidine Deaminase, domain 2"/>
    <property type="match status" value="1"/>
</dbReference>
<dbReference type="EC" id="3.5.4.5" evidence="4 12"/>
<name>A0ABP9X5Q9_9CHLR</name>
<evidence type="ECO:0000256" key="2">
    <source>
        <dbReference type="ARBA" id="ARBA00003949"/>
    </source>
</evidence>
<evidence type="ECO:0000313" key="14">
    <source>
        <dbReference type="EMBL" id="GAA5530745.1"/>
    </source>
</evidence>
<evidence type="ECO:0000256" key="5">
    <source>
        <dbReference type="ARBA" id="ARBA00018266"/>
    </source>
</evidence>
<evidence type="ECO:0000256" key="11">
    <source>
        <dbReference type="ARBA" id="ARBA00049558"/>
    </source>
</evidence>
<proteinExistence type="inferred from homology"/>
<dbReference type="NCBIfam" id="NF004064">
    <property type="entry name" value="PRK05578.1"/>
    <property type="match status" value="1"/>
</dbReference>
<evidence type="ECO:0000256" key="9">
    <source>
        <dbReference type="ARBA" id="ARBA00032005"/>
    </source>
</evidence>
<evidence type="ECO:0000256" key="4">
    <source>
        <dbReference type="ARBA" id="ARBA00012783"/>
    </source>
</evidence>